<evidence type="ECO:0000313" key="6">
    <source>
        <dbReference type="Proteomes" id="UP001429354"/>
    </source>
</evidence>
<comment type="caution">
    <text evidence="5">The sequence shown here is derived from an EMBL/GenBank/DDBJ whole genome shotgun (WGS) entry which is preliminary data.</text>
</comment>
<dbReference type="EMBL" id="QOVG01000011">
    <property type="protein sequence ID" value="NDK40023.1"/>
    <property type="molecule type" value="Genomic_DNA"/>
</dbReference>
<keyword evidence="2" id="KW-0964">Secreted</keyword>
<organism evidence="5 6">
    <name type="scientific">Pseudoxanthomonas gei</name>
    <dbReference type="NCBI Taxonomy" id="1383030"/>
    <lineage>
        <taxon>Bacteria</taxon>
        <taxon>Pseudomonadati</taxon>
        <taxon>Pseudomonadota</taxon>
        <taxon>Gammaproteobacteria</taxon>
        <taxon>Lysobacterales</taxon>
        <taxon>Lysobacteraceae</taxon>
        <taxon>Pseudoxanthomonas</taxon>
    </lineage>
</organism>
<evidence type="ECO:0000256" key="2">
    <source>
        <dbReference type="ARBA" id="ARBA00022525"/>
    </source>
</evidence>
<sequence>MSDRHASHCLRATTFEGSPMNIAPASRQATRAASANAHHTNGVRGLNGMALHVLSGALLLVLAASAQAAQPSGGVVTTGTASIDQAGSSTVINQTTRNVSINWQDFSIGAGESVQFVQPGVDSIALNRVLGANPSVILGKLSSNGRVFLLNPNGILFGKGSSVNVGGLVASTMNISDADFQSGKYAFTGAGAGAVVNQGSISAGDGGYVALMGRNVSNQGVIVARLGTVALAAGQAVTLDVAGDGLLNVAVSTGAVNALAENGGLIRADGGRVLMTAQAAGSLLHTAVNNTGVIQAQSIGNRGGSILLLGDMQTGTVKVGGTLDASAPNGGAGGFVETSAATVNVDAGVRVSTAAPHGQTGTWLIDPQDFTIGSAPGDNIAGSTLSGQLVTNNIQITTNGAGTENGDIFVNDAVSWSASGGPTTLTLTADRNVDINAAITATNGNLVVCCGQDVNVNAAITTTNGSVLLSAGRDINQRGAITVTDGNLMMCAADDVNIAGAITLTRGTSDPTRSLALPLGLTLSADTDGSGPGLAGGTVVFDSLAPPTTVTAAPVTIYYNPVSYTAPTDYSTRLRLTEGAALRQFMLVFAAGVDKPFDGTTNTTLSGLKGNPDGVTLVAGPGASANFDTPAVGTGKAITFTGYSLAGTNAGAYALPVNCCGPVVAHTTGTIIAAAPPPVTPPPVTPPPVTPPPVTPPVTTVPPVGPPLFVTPPLPGLPPLPPETVVDVAPEVQPPQTLVVTPVPVEVPVYVAPVRAPKPYRN</sequence>
<dbReference type="PANTHER" id="PTHR12338:SF8">
    <property type="entry name" value="HEME_HEMOPEXIN-BINDING PROTEIN"/>
    <property type="match status" value="1"/>
</dbReference>
<dbReference type="InterPro" id="IPR011050">
    <property type="entry name" value="Pectin_lyase_fold/virulence"/>
</dbReference>
<protein>
    <submittedName>
        <fullName evidence="5">Filamentous hemagglutinin N-terminal domain-containing protein</fullName>
    </submittedName>
</protein>
<dbReference type="Proteomes" id="UP001429354">
    <property type="component" value="Unassembled WGS sequence"/>
</dbReference>
<evidence type="ECO:0000259" key="4">
    <source>
        <dbReference type="SMART" id="SM00912"/>
    </source>
</evidence>
<dbReference type="Pfam" id="PF05860">
    <property type="entry name" value="TPS"/>
    <property type="match status" value="1"/>
</dbReference>
<dbReference type="SUPFAM" id="SSF51126">
    <property type="entry name" value="Pectin lyase-like"/>
    <property type="match status" value="1"/>
</dbReference>
<reference evidence="5 6" key="1">
    <citation type="submission" date="2018-07" db="EMBL/GenBank/DDBJ databases">
        <title>Whole genome Sequencing of Pseudoxanthomonas gei KCTC 32298 (T).</title>
        <authorList>
            <person name="Kumar S."/>
            <person name="Bansal K."/>
            <person name="Kaur A."/>
            <person name="Patil P."/>
            <person name="Sharma S."/>
            <person name="Patil P.B."/>
        </authorList>
    </citation>
    <scope>NUCLEOTIDE SEQUENCE [LARGE SCALE GENOMIC DNA]</scope>
    <source>
        <strain evidence="5 6">KCTC 32298</strain>
    </source>
</reference>
<feature type="domain" description="Filamentous haemagglutinin FhaB/tRNA nuclease CdiA-like TPS" evidence="4">
    <location>
        <begin position="67"/>
        <end position="179"/>
    </location>
</feature>
<dbReference type="PANTHER" id="PTHR12338">
    <property type="entry name" value="AUTOTRANSPORTER"/>
    <property type="match status" value="1"/>
</dbReference>
<accession>A0ABX0AGL5</accession>
<evidence type="ECO:0000256" key="1">
    <source>
        <dbReference type="ARBA" id="ARBA00004613"/>
    </source>
</evidence>
<dbReference type="Gene3D" id="2.160.20.10">
    <property type="entry name" value="Single-stranded right-handed beta-helix, Pectin lyase-like"/>
    <property type="match status" value="1"/>
</dbReference>
<dbReference type="SMART" id="SM00912">
    <property type="entry name" value="Haemagg_act"/>
    <property type="match status" value="1"/>
</dbReference>
<evidence type="ECO:0000256" key="3">
    <source>
        <dbReference type="ARBA" id="ARBA00022729"/>
    </source>
</evidence>
<dbReference type="InterPro" id="IPR050909">
    <property type="entry name" value="Bact_Autotransporter_VF"/>
</dbReference>
<evidence type="ECO:0000313" key="5">
    <source>
        <dbReference type="EMBL" id="NDK40023.1"/>
    </source>
</evidence>
<keyword evidence="6" id="KW-1185">Reference proteome</keyword>
<comment type="subcellular location">
    <subcellularLocation>
        <location evidence="1">Secreted</location>
    </subcellularLocation>
</comment>
<dbReference type="InterPro" id="IPR012334">
    <property type="entry name" value="Pectin_lyas_fold"/>
</dbReference>
<dbReference type="NCBIfam" id="TIGR01901">
    <property type="entry name" value="adhes_NPXG"/>
    <property type="match status" value="1"/>
</dbReference>
<gene>
    <name evidence="5" type="ORF">DT603_14360</name>
</gene>
<name>A0ABX0AGL5_9GAMM</name>
<dbReference type="InterPro" id="IPR008638">
    <property type="entry name" value="FhaB/CdiA-like_TPS"/>
</dbReference>
<dbReference type="InterPro" id="IPR041248">
    <property type="entry name" value="YDG"/>
</dbReference>
<keyword evidence="3" id="KW-0732">Signal</keyword>
<proteinExistence type="predicted"/>
<dbReference type="Pfam" id="PF18657">
    <property type="entry name" value="YDG"/>
    <property type="match status" value="1"/>
</dbReference>